<dbReference type="EMBL" id="BAABKG010000001">
    <property type="protein sequence ID" value="GAA5142460.1"/>
    <property type="molecule type" value="Genomic_DNA"/>
</dbReference>
<reference evidence="2" key="1">
    <citation type="journal article" date="2019" name="Int. J. Syst. Evol. Microbiol.">
        <title>The Global Catalogue of Microorganisms (GCM) 10K type strain sequencing project: providing services to taxonomists for standard genome sequencing and annotation.</title>
        <authorList>
            <consortium name="The Broad Institute Genomics Platform"/>
            <consortium name="The Broad Institute Genome Sequencing Center for Infectious Disease"/>
            <person name="Wu L."/>
            <person name="Ma J."/>
        </authorList>
    </citation>
    <scope>NUCLEOTIDE SEQUENCE [LARGE SCALE GENOMIC DNA]</scope>
    <source>
        <strain evidence="2">JCM 18459</strain>
    </source>
</reference>
<proteinExistence type="predicted"/>
<organism evidence="1 2">
    <name type="scientific">Nocardioides marinquilinus</name>
    <dbReference type="NCBI Taxonomy" id="1210400"/>
    <lineage>
        <taxon>Bacteria</taxon>
        <taxon>Bacillati</taxon>
        <taxon>Actinomycetota</taxon>
        <taxon>Actinomycetes</taxon>
        <taxon>Propionibacteriales</taxon>
        <taxon>Nocardioidaceae</taxon>
        <taxon>Nocardioides</taxon>
    </lineage>
</organism>
<accession>A0ABP9P8F5</accession>
<name>A0ABP9P8F5_9ACTN</name>
<gene>
    <name evidence="1" type="ORF">GCM10023340_05970</name>
</gene>
<comment type="caution">
    <text evidence="1">The sequence shown here is derived from an EMBL/GenBank/DDBJ whole genome shotgun (WGS) entry which is preliminary data.</text>
</comment>
<evidence type="ECO:0008006" key="3">
    <source>
        <dbReference type="Google" id="ProtNLM"/>
    </source>
</evidence>
<protein>
    <recommendedName>
        <fullName evidence="3">DUF2470 domain-containing protein</fullName>
    </recommendedName>
</protein>
<evidence type="ECO:0000313" key="1">
    <source>
        <dbReference type="EMBL" id="GAA5142460.1"/>
    </source>
</evidence>
<dbReference type="Proteomes" id="UP001500221">
    <property type="component" value="Unassembled WGS sequence"/>
</dbReference>
<sequence>MTTIDLTAPLIAAVSTLDGLPRRVALTLPELQLVAARAGGAPLPFDVAEAADTPSLEGRLGASRATTEDAAYRAALGSLNDPETSLARRGLLAGGVLDDGLAGAVGLLATPEYAVDVDVAVPGVQVKAWHRATSEAVATLATCDGLVFELAWFHPSVWPTELSRIGVLPEDLAVRESRVPASVELPYELADAAVEAASAQRGDLLSVLVAQHSGAVVADGRALTDGEAVSLLQALSAETQGRLRALVADLTVQPTTVVGVRSWVMLADGWRTLRPHGHGETARVELRAVAPSELAADLAPVLAGLTGHGGLPDGEEAAS</sequence>
<dbReference type="RefSeq" id="WP_345454378.1">
    <property type="nucleotide sequence ID" value="NZ_BAABKG010000001.1"/>
</dbReference>
<evidence type="ECO:0000313" key="2">
    <source>
        <dbReference type="Proteomes" id="UP001500221"/>
    </source>
</evidence>
<keyword evidence="2" id="KW-1185">Reference proteome</keyword>